<dbReference type="PANTHER" id="PTHR43784:SF2">
    <property type="entry name" value="GDSL-LIKE LIPASE_ACYLHYDROLASE, PUTATIVE (AFU_ORTHOLOGUE AFUA_2G00820)-RELATED"/>
    <property type="match status" value="1"/>
</dbReference>
<dbReference type="Proteomes" id="UP000186132">
    <property type="component" value="Unassembled WGS sequence"/>
</dbReference>
<protein>
    <submittedName>
        <fullName evidence="2">Lysophospholipase L1</fullName>
    </submittedName>
</protein>
<dbReference type="PANTHER" id="PTHR43784">
    <property type="entry name" value="GDSL-LIKE LIPASE/ACYLHYDROLASE, PUTATIVE (AFU_ORTHOLOGUE AFUA_2G00820)-RELATED"/>
    <property type="match status" value="1"/>
</dbReference>
<evidence type="ECO:0000313" key="2">
    <source>
        <dbReference type="EMBL" id="SHH24384.1"/>
    </source>
</evidence>
<dbReference type="Gene3D" id="3.40.50.1110">
    <property type="entry name" value="SGNH hydrolase"/>
    <property type="match status" value="1"/>
</dbReference>
<evidence type="ECO:0000313" key="3">
    <source>
        <dbReference type="Proteomes" id="UP000186132"/>
    </source>
</evidence>
<dbReference type="Pfam" id="PF13472">
    <property type="entry name" value="Lipase_GDSL_2"/>
    <property type="match status" value="1"/>
</dbReference>
<dbReference type="RefSeq" id="WP_073391714.1">
    <property type="nucleotide sequence ID" value="NZ_FQVU01000005.1"/>
</dbReference>
<evidence type="ECO:0000259" key="1">
    <source>
        <dbReference type="Pfam" id="PF13472"/>
    </source>
</evidence>
<keyword evidence="3" id="KW-1185">Reference proteome</keyword>
<dbReference type="InterPro" id="IPR036514">
    <property type="entry name" value="SGNH_hydro_sf"/>
</dbReference>
<sequence>MTDVADRVDESNDPYCLSDAAVRHELAGAPWRRFGVIGDSLAEGLGEDVPGYRSLPWAERVRDAIAQVAPAPPAYCNLGRRQLTAAEIRDGQLREITQFGPDLAAVTAGGNDLFGRGFDPDGVERAVEQMVATLRANGADVITYGLMDIGAAWPRLAMLRPRMVTLNTRMRAVAERHDAVHVDMWEHPICGDRSAYSTDMLHTSMRGHAVLAAETVKALGARLRRG</sequence>
<reference evidence="2 3" key="1">
    <citation type="submission" date="2016-11" db="EMBL/GenBank/DDBJ databases">
        <authorList>
            <person name="Jaros S."/>
            <person name="Januszkiewicz K."/>
            <person name="Wedrychowicz H."/>
        </authorList>
    </citation>
    <scope>NUCLEOTIDE SEQUENCE [LARGE SCALE GENOMIC DNA]</scope>
    <source>
        <strain evidence="2 3">DSM 45627</strain>
    </source>
</reference>
<dbReference type="SUPFAM" id="SSF52266">
    <property type="entry name" value="SGNH hydrolase"/>
    <property type="match status" value="1"/>
</dbReference>
<dbReference type="InterPro" id="IPR013830">
    <property type="entry name" value="SGNH_hydro"/>
</dbReference>
<proteinExistence type="predicted"/>
<accession>A0A1M5RDK9</accession>
<name>A0A1M5RDK9_9ACTN</name>
<dbReference type="OrthoDB" id="3474033at2"/>
<dbReference type="AlphaFoldDB" id="A0A1M5RDK9"/>
<dbReference type="InterPro" id="IPR053140">
    <property type="entry name" value="GDSL_Rv0518-like"/>
</dbReference>
<dbReference type="CDD" id="cd01832">
    <property type="entry name" value="SGNH_hydrolase_like_1"/>
    <property type="match status" value="1"/>
</dbReference>
<dbReference type="EMBL" id="FQVU01000005">
    <property type="protein sequence ID" value="SHH24384.1"/>
    <property type="molecule type" value="Genomic_DNA"/>
</dbReference>
<organism evidence="2 3">
    <name type="scientific">Jatrophihabitans endophyticus</name>
    <dbReference type="NCBI Taxonomy" id="1206085"/>
    <lineage>
        <taxon>Bacteria</taxon>
        <taxon>Bacillati</taxon>
        <taxon>Actinomycetota</taxon>
        <taxon>Actinomycetes</taxon>
        <taxon>Jatrophihabitantales</taxon>
        <taxon>Jatrophihabitantaceae</taxon>
        <taxon>Jatrophihabitans</taxon>
    </lineage>
</organism>
<dbReference type="STRING" id="1206085.SAMN05443575_3519"/>
<feature type="domain" description="SGNH hydrolase-type esterase" evidence="1">
    <location>
        <begin position="36"/>
        <end position="210"/>
    </location>
</feature>
<gene>
    <name evidence="2" type="ORF">SAMN05443575_3519</name>
</gene>